<evidence type="ECO:0000313" key="2">
    <source>
        <dbReference type="Proteomes" id="UP000746471"/>
    </source>
</evidence>
<keyword evidence="2" id="KW-1185">Reference proteome</keyword>
<comment type="caution">
    <text evidence="1">The sequence shown here is derived from an EMBL/GenBank/DDBJ whole genome shotgun (WGS) entry which is preliminary data.</text>
</comment>
<organism evidence="1 2">
    <name type="scientific">Fusibacter paucivorans</name>
    <dbReference type="NCBI Taxonomy" id="76009"/>
    <lineage>
        <taxon>Bacteria</taxon>
        <taxon>Bacillati</taxon>
        <taxon>Bacillota</taxon>
        <taxon>Clostridia</taxon>
        <taxon>Eubacteriales</taxon>
        <taxon>Eubacteriales Family XII. Incertae Sedis</taxon>
        <taxon>Fusibacter</taxon>
    </lineage>
</organism>
<sequence length="147" mass="16123">MIQIMTYTQQGFCCSQTLLMMGLDAMGHENRELIRAMGGLCGGIANAGKACGALSGGACLLSLYVGRGSEDEMEIMFGRRMLDELVRWFDDVYGSQYGGTTCMDLLEGNPANRIQRCPDIINAVYEQVCDILASYGYSIESEREAML</sequence>
<dbReference type="Proteomes" id="UP000746471">
    <property type="component" value="Unassembled WGS sequence"/>
</dbReference>
<evidence type="ECO:0000313" key="1">
    <source>
        <dbReference type="EMBL" id="MBS7528435.1"/>
    </source>
</evidence>
<reference evidence="1 2" key="1">
    <citation type="submission" date="2021-05" db="EMBL/GenBank/DDBJ databases">
        <title>Fusibacter ferrireducens sp. nov., an anaerobic, sulfur- and Fe-reducing bacterium isolated from the mangrove sediment.</title>
        <authorList>
            <person name="Qiu D."/>
        </authorList>
    </citation>
    <scope>NUCLEOTIDE SEQUENCE [LARGE SCALE GENOMIC DNA]</scope>
    <source>
        <strain evidence="1 2">DSM 12116</strain>
    </source>
</reference>
<dbReference type="EMBL" id="JAHBCL010000040">
    <property type="protein sequence ID" value="MBS7528435.1"/>
    <property type="molecule type" value="Genomic_DNA"/>
</dbReference>
<dbReference type="InterPro" id="IPR010181">
    <property type="entry name" value="CGCAxxGCC_motif"/>
</dbReference>
<name>A0ABS5PTE5_9FIRM</name>
<proteinExistence type="predicted"/>
<dbReference type="NCBIfam" id="NF045669">
    <property type="entry name" value="DVU1555_fam_CGA"/>
    <property type="match status" value="1"/>
</dbReference>
<protein>
    <submittedName>
        <fullName evidence="1">C_GCAxxG_C_C family protein</fullName>
    </submittedName>
</protein>
<dbReference type="Pfam" id="PF09719">
    <property type="entry name" value="C_GCAxxG_C_C"/>
    <property type="match status" value="1"/>
</dbReference>
<gene>
    <name evidence="1" type="ORF">KHM83_17240</name>
</gene>
<dbReference type="SUPFAM" id="SSF48695">
    <property type="entry name" value="Multiheme cytochromes"/>
    <property type="match status" value="1"/>
</dbReference>
<dbReference type="InterPro" id="IPR036280">
    <property type="entry name" value="Multihaem_cyt_sf"/>
</dbReference>
<accession>A0ABS5PTE5</accession>